<evidence type="ECO:0000313" key="4">
    <source>
        <dbReference type="Proteomes" id="UP001596303"/>
    </source>
</evidence>
<dbReference type="PANTHER" id="PTHR40048">
    <property type="entry name" value="RHAMNOSYL O-METHYLTRANSFERASE"/>
    <property type="match status" value="1"/>
</dbReference>
<dbReference type="Pfam" id="PF13578">
    <property type="entry name" value="Methyltransf_24"/>
    <property type="match status" value="1"/>
</dbReference>
<dbReference type="EC" id="2.1.1.-" evidence="3"/>
<dbReference type="SUPFAM" id="SSF53335">
    <property type="entry name" value="S-adenosyl-L-methionine-dependent methyltransferases"/>
    <property type="match status" value="1"/>
</dbReference>
<dbReference type="PANTHER" id="PTHR40048:SF1">
    <property type="entry name" value="RHAMNOSYL O-METHYLTRANSFERASE"/>
    <property type="match status" value="1"/>
</dbReference>
<dbReference type="Proteomes" id="UP001596303">
    <property type="component" value="Unassembled WGS sequence"/>
</dbReference>
<evidence type="ECO:0000256" key="1">
    <source>
        <dbReference type="ARBA" id="ARBA00022603"/>
    </source>
</evidence>
<sequence>MKLPIDIGDVKGFMPKAEGEALYAIALEQAAKGPIVEIGTYCGKSAVYIGTACKLSKSHLFAIDHHRGSEENQPDWEHHDPETWDSQANAMDTLPFLRTTLRRAGLEETVIPVVGRSETIGRYWLTPLSMLFIDGGHGREPARTDYRVWSGKVMRGGILAIHDVFENPADGGRPPYEIYCLAIESGLFEEIQQAGSLRLLRRL</sequence>
<accession>A0ABW1SEF9</accession>
<dbReference type="EMBL" id="JBHSSW010000066">
    <property type="protein sequence ID" value="MFC6199916.1"/>
    <property type="molecule type" value="Genomic_DNA"/>
</dbReference>
<dbReference type="GO" id="GO:0032259">
    <property type="term" value="P:methylation"/>
    <property type="evidence" value="ECO:0007669"/>
    <property type="project" value="UniProtKB-KW"/>
</dbReference>
<reference evidence="4" key="1">
    <citation type="journal article" date="2019" name="Int. J. Syst. Evol. Microbiol.">
        <title>The Global Catalogue of Microorganisms (GCM) 10K type strain sequencing project: providing services to taxonomists for standard genome sequencing and annotation.</title>
        <authorList>
            <consortium name="The Broad Institute Genomics Platform"/>
            <consortium name="The Broad Institute Genome Sequencing Center for Infectious Disease"/>
            <person name="Wu L."/>
            <person name="Ma J."/>
        </authorList>
    </citation>
    <scope>NUCLEOTIDE SEQUENCE [LARGE SCALE GENOMIC DNA]</scope>
    <source>
        <strain evidence="4">CGMCC-1.15741</strain>
    </source>
</reference>
<name>A0ABW1SEF9_9PROT</name>
<protein>
    <submittedName>
        <fullName evidence="3">Class I SAM-dependent methyltransferase</fullName>
        <ecNumber evidence="3">2.1.1.-</ecNumber>
    </submittedName>
</protein>
<organism evidence="3 4">
    <name type="scientific">Ponticaulis profundi</name>
    <dbReference type="NCBI Taxonomy" id="2665222"/>
    <lineage>
        <taxon>Bacteria</taxon>
        <taxon>Pseudomonadati</taxon>
        <taxon>Pseudomonadota</taxon>
        <taxon>Alphaproteobacteria</taxon>
        <taxon>Hyphomonadales</taxon>
        <taxon>Hyphomonadaceae</taxon>
        <taxon>Ponticaulis</taxon>
    </lineage>
</organism>
<gene>
    <name evidence="3" type="ORF">ACFQDM_17725</name>
</gene>
<keyword evidence="2 3" id="KW-0808">Transferase</keyword>
<evidence type="ECO:0000256" key="2">
    <source>
        <dbReference type="ARBA" id="ARBA00022679"/>
    </source>
</evidence>
<evidence type="ECO:0000313" key="3">
    <source>
        <dbReference type="EMBL" id="MFC6199916.1"/>
    </source>
</evidence>
<dbReference type="Gene3D" id="3.40.50.150">
    <property type="entry name" value="Vaccinia Virus protein VP39"/>
    <property type="match status" value="1"/>
</dbReference>
<keyword evidence="4" id="KW-1185">Reference proteome</keyword>
<keyword evidence="1 3" id="KW-0489">Methyltransferase</keyword>
<dbReference type="RefSeq" id="WP_377381545.1">
    <property type="nucleotide sequence ID" value="NZ_JBHSSW010000066.1"/>
</dbReference>
<comment type="caution">
    <text evidence="3">The sequence shown here is derived from an EMBL/GenBank/DDBJ whole genome shotgun (WGS) entry which is preliminary data.</text>
</comment>
<dbReference type="InterPro" id="IPR029063">
    <property type="entry name" value="SAM-dependent_MTases_sf"/>
</dbReference>
<dbReference type="GO" id="GO:0008168">
    <property type="term" value="F:methyltransferase activity"/>
    <property type="evidence" value="ECO:0007669"/>
    <property type="project" value="UniProtKB-KW"/>
</dbReference>
<proteinExistence type="predicted"/>